<accession>A0A848KR57</accession>
<sequence length="274" mass="28582">MTDAPAVPEPTTATVESADGTSIGYLKLGSGAPIVLVHGSISTAETWLAVAAELAADHAVYVFDRRGRGRSGDADAYTLTTETEDINAVLAVAAEQTGATPALLGHSYGAICVLEAVRTGADVASVVLYEPPLPVDGPTAGVHLRDYADAVDAGDYDRAMRVAAQHFLRISQDETDGLAATPLWPQFLALTPTWTRELAAIDATDSLIGEYAALPDRTLLLVGGESPSHLVGASTYLKNNLPNATEVVFEGHGHFANLMDPAGVAESIRTFVDG</sequence>
<proteinExistence type="predicted"/>
<dbReference type="SUPFAM" id="SSF53474">
    <property type="entry name" value="alpha/beta-Hydrolases"/>
    <property type="match status" value="1"/>
</dbReference>
<keyword evidence="4" id="KW-1185">Reference proteome</keyword>
<dbReference type="PANTHER" id="PTHR43798">
    <property type="entry name" value="MONOACYLGLYCEROL LIPASE"/>
    <property type="match status" value="1"/>
</dbReference>
<keyword evidence="1 3" id="KW-0378">Hydrolase</keyword>
<evidence type="ECO:0000256" key="1">
    <source>
        <dbReference type="ARBA" id="ARBA00022801"/>
    </source>
</evidence>
<dbReference type="InterPro" id="IPR000073">
    <property type="entry name" value="AB_hydrolase_1"/>
</dbReference>
<dbReference type="Proteomes" id="UP000550729">
    <property type="component" value="Unassembled WGS sequence"/>
</dbReference>
<dbReference type="AlphaFoldDB" id="A0A848KR57"/>
<protein>
    <submittedName>
        <fullName evidence="3">Alpha/beta hydrolase</fullName>
    </submittedName>
</protein>
<dbReference type="GO" id="GO:0016787">
    <property type="term" value="F:hydrolase activity"/>
    <property type="evidence" value="ECO:0007669"/>
    <property type="project" value="UniProtKB-KW"/>
</dbReference>
<dbReference type="InterPro" id="IPR029058">
    <property type="entry name" value="AB_hydrolase_fold"/>
</dbReference>
<feature type="domain" description="AB hydrolase-1" evidence="2">
    <location>
        <begin position="34"/>
        <end position="266"/>
    </location>
</feature>
<dbReference type="Pfam" id="PF12697">
    <property type="entry name" value="Abhydrolase_6"/>
    <property type="match status" value="1"/>
</dbReference>
<organism evidence="3 4">
    <name type="scientific">Gordonia asplenii</name>
    <dbReference type="NCBI Taxonomy" id="2725283"/>
    <lineage>
        <taxon>Bacteria</taxon>
        <taxon>Bacillati</taxon>
        <taxon>Actinomycetota</taxon>
        <taxon>Actinomycetes</taxon>
        <taxon>Mycobacteriales</taxon>
        <taxon>Gordoniaceae</taxon>
        <taxon>Gordonia</taxon>
    </lineage>
</organism>
<reference evidence="3 4" key="1">
    <citation type="submission" date="2020-04" db="EMBL/GenBank/DDBJ databases">
        <title>Gordonia sp. nov. TBRC 11910.</title>
        <authorList>
            <person name="Suriyachadkun C."/>
        </authorList>
    </citation>
    <scope>NUCLEOTIDE SEQUENCE [LARGE SCALE GENOMIC DNA]</scope>
    <source>
        <strain evidence="3 4">TBRC 11910</strain>
    </source>
</reference>
<gene>
    <name evidence="3" type="ORF">HH308_04220</name>
</gene>
<dbReference type="InterPro" id="IPR050266">
    <property type="entry name" value="AB_hydrolase_sf"/>
</dbReference>
<evidence type="ECO:0000313" key="4">
    <source>
        <dbReference type="Proteomes" id="UP000550729"/>
    </source>
</evidence>
<dbReference type="Gene3D" id="3.40.50.1820">
    <property type="entry name" value="alpha/beta hydrolase"/>
    <property type="match status" value="1"/>
</dbReference>
<comment type="caution">
    <text evidence="3">The sequence shown here is derived from an EMBL/GenBank/DDBJ whole genome shotgun (WGS) entry which is preliminary data.</text>
</comment>
<dbReference type="GO" id="GO:0016020">
    <property type="term" value="C:membrane"/>
    <property type="evidence" value="ECO:0007669"/>
    <property type="project" value="TreeGrafter"/>
</dbReference>
<evidence type="ECO:0000313" key="3">
    <source>
        <dbReference type="EMBL" id="NMO00417.1"/>
    </source>
</evidence>
<dbReference type="EMBL" id="JABBNB010000003">
    <property type="protein sequence ID" value="NMO00417.1"/>
    <property type="molecule type" value="Genomic_DNA"/>
</dbReference>
<dbReference type="PANTHER" id="PTHR43798:SF31">
    <property type="entry name" value="AB HYDROLASE SUPERFAMILY PROTEIN YCLE"/>
    <property type="match status" value="1"/>
</dbReference>
<evidence type="ECO:0000259" key="2">
    <source>
        <dbReference type="Pfam" id="PF12697"/>
    </source>
</evidence>
<dbReference type="RefSeq" id="WP_170192914.1">
    <property type="nucleotide sequence ID" value="NZ_JABBNB010000003.1"/>
</dbReference>
<name>A0A848KR57_9ACTN</name>